<accession>M7CSV4</accession>
<organism evidence="2 3">
    <name type="scientific">Marinobacter santoriniensis NKSG1</name>
    <dbReference type="NCBI Taxonomy" id="1288826"/>
    <lineage>
        <taxon>Bacteria</taxon>
        <taxon>Pseudomonadati</taxon>
        <taxon>Pseudomonadota</taxon>
        <taxon>Gammaproteobacteria</taxon>
        <taxon>Pseudomonadales</taxon>
        <taxon>Marinobacteraceae</taxon>
        <taxon>Marinobacter</taxon>
    </lineage>
</organism>
<evidence type="ECO:0000313" key="3">
    <source>
        <dbReference type="Proteomes" id="UP000011960"/>
    </source>
</evidence>
<dbReference type="InterPro" id="IPR032811">
    <property type="entry name" value="Put_conjugal_transfer"/>
</dbReference>
<dbReference type="EMBL" id="APAT01000016">
    <property type="protein sequence ID" value="EMP55225.1"/>
    <property type="molecule type" value="Genomic_DNA"/>
</dbReference>
<evidence type="ECO:0000256" key="1">
    <source>
        <dbReference type="SAM" id="SignalP"/>
    </source>
</evidence>
<dbReference type="OrthoDB" id="6077588at2"/>
<comment type="caution">
    <text evidence="2">The sequence shown here is derived from an EMBL/GenBank/DDBJ whole genome shotgun (WGS) entry which is preliminary data.</text>
</comment>
<dbReference type="RefSeq" id="WP_008939392.1">
    <property type="nucleotide sequence ID" value="NZ_APAT01000016.1"/>
</dbReference>
<dbReference type="STRING" id="1288826.MSNKSG1_11278"/>
<keyword evidence="1" id="KW-0732">Signal</keyword>
<evidence type="ECO:0000313" key="2">
    <source>
        <dbReference type="EMBL" id="EMP55225.1"/>
    </source>
</evidence>
<dbReference type="AlphaFoldDB" id="M7CSV4"/>
<dbReference type="eggNOG" id="ENOG502Z8UB">
    <property type="taxonomic scope" value="Bacteria"/>
</dbReference>
<reference evidence="2 3" key="1">
    <citation type="journal article" date="2013" name="Genome Announc.">
        <title>Genome Sequence of Hydrothermal Arsenic-Respiring Bacterium Marinobacter santoriniensis NKSG1T.</title>
        <authorList>
            <person name="Handley K.M."/>
            <person name="Upton M."/>
            <person name="Beatson S.A."/>
            <person name="Hery M."/>
            <person name="Lloyd J.R."/>
        </authorList>
    </citation>
    <scope>NUCLEOTIDE SEQUENCE [LARGE SCALE GENOMIC DNA]</scope>
    <source>
        <strain evidence="2 3">NKSG1</strain>
    </source>
</reference>
<name>M7CSV4_9GAMM</name>
<dbReference type="PATRIC" id="fig|1288826.3.peg.2227"/>
<feature type="chain" id="PRO_5004081237" evidence="1">
    <location>
        <begin position="25"/>
        <end position="434"/>
    </location>
</feature>
<gene>
    <name evidence="2" type="ORF">MSNKSG1_11278</name>
</gene>
<dbReference type="Pfam" id="PF13729">
    <property type="entry name" value="TraF_2"/>
    <property type="match status" value="1"/>
</dbReference>
<protein>
    <submittedName>
        <fullName evidence="2">Conjugative transfer protein</fullName>
    </submittedName>
</protein>
<keyword evidence="3" id="KW-1185">Reference proteome</keyword>
<sequence length="434" mass="46133">MNHLRLTKLSAVIGLTIFSSTAFAGPQNFSSARSFAMGGTGVATAHPAEAAAANPAMMAANQNDWSDDFGLILPSVNARVADEQKVVDQVDDIQSVIDRFDQQVAAFNPATDNPDNIKSTAADLRDRLVAFDQDKMRANLGLGLALSAPSQALAVGAFTNATLVTTIEGELSGQDRTLLDDIANASSAADAQTAIDAATDSNGNLNLTSKGKVLAAAKAEVGLSFARQFELQNGANLQVGVSPKYVQLKTFQYTETVSGFEDNNFDSDNNTTDKSGFNLDLGTAYTFGESQQWNLGVVARNLIPMELDSAASRPDLGEKVRTLELNPTVTAGIAHTGDFHVLTAELDLTKNKAFGFEDDTQWLALGAELDAWRYAQLRFGVRQNLASNDNNDGIEEKTQFTAGFGLNLMGVRLDLAGLYSKADVGAALELGTSF</sequence>
<dbReference type="Proteomes" id="UP000011960">
    <property type="component" value="Unassembled WGS sequence"/>
</dbReference>
<feature type="signal peptide" evidence="1">
    <location>
        <begin position="1"/>
        <end position="24"/>
    </location>
</feature>
<proteinExistence type="predicted"/>
<dbReference type="Gene3D" id="2.40.160.60">
    <property type="entry name" value="Outer membrane protein transport protein (OMPP1/FadL/TodX)"/>
    <property type="match status" value="1"/>
</dbReference>